<gene>
    <name evidence="3" type="ORF">HNR45_000453</name>
</gene>
<dbReference type="Pfam" id="PF00149">
    <property type="entry name" value="Metallophos"/>
    <property type="match status" value="1"/>
</dbReference>
<organism evidence="3 4">
    <name type="scientific">Negativicoccus succinicivorans</name>
    <dbReference type="NCBI Taxonomy" id="620903"/>
    <lineage>
        <taxon>Bacteria</taxon>
        <taxon>Bacillati</taxon>
        <taxon>Bacillota</taxon>
        <taxon>Negativicutes</taxon>
        <taxon>Veillonellales</taxon>
        <taxon>Veillonellaceae</taxon>
        <taxon>Negativicoccus</taxon>
    </lineage>
</organism>
<feature type="domain" description="Calcineurin-like phosphoesterase" evidence="2">
    <location>
        <begin position="5"/>
        <end position="203"/>
    </location>
</feature>
<evidence type="ECO:0000313" key="3">
    <source>
        <dbReference type="EMBL" id="MBB6477423.1"/>
    </source>
</evidence>
<dbReference type="InterPro" id="IPR029052">
    <property type="entry name" value="Metallo-depent_PP-like"/>
</dbReference>
<dbReference type="InterPro" id="IPR004843">
    <property type="entry name" value="Calcineurin-like_PHP"/>
</dbReference>
<dbReference type="CDD" id="cd00840">
    <property type="entry name" value="MPP_Mre11_N"/>
    <property type="match status" value="1"/>
</dbReference>
<dbReference type="GO" id="GO:0004527">
    <property type="term" value="F:exonuclease activity"/>
    <property type="evidence" value="ECO:0007669"/>
    <property type="project" value="UniProtKB-KW"/>
</dbReference>
<accession>A0A841R0Z4</accession>
<name>A0A841R0Z4_9FIRM</name>
<dbReference type="Gene3D" id="3.60.21.10">
    <property type="match status" value="1"/>
</dbReference>
<dbReference type="Proteomes" id="UP000591941">
    <property type="component" value="Unassembled WGS sequence"/>
</dbReference>
<dbReference type="PANTHER" id="PTHR30337">
    <property type="entry name" value="COMPONENT OF ATP-DEPENDENT DSDNA EXONUCLEASE"/>
    <property type="match status" value="1"/>
</dbReference>
<keyword evidence="1" id="KW-0378">Hydrolase</keyword>
<evidence type="ECO:0000256" key="1">
    <source>
        <dbReference type="ARBA" id="ARBA00022801"/>
    </source>
</evidence>
<dbReference type="RefSeq" id="WP_159823133.1">
    <property type="nucleotide sequence ID" value="NZ_CABWNB010000003.1"/>
</dbReference>
<dbReference type="GeneID" id="93485730"/>
<dbReference type="OrthoDB" id="9773856at2"/>
<comment type="caution">
    <text evidence="3">The sequence shown here is derived from an EMBL/GenBank/DDBJ whole genome shotgun (WGS) entry which is preliminary data.</text>
</comment>
<evidence type="ECO:0000313" key="4">
    <source>
        <dbReference type="Proteomes" id="UP000591941"/>
    </source>
</evidence>
<dbReference type="AlphaFoldDB" id="A0A841R0Z4"/>
<keyword evidence="3" id="KW-0540">Nuclease</keyword>
<keyword evidence="4" id="KW-1185">Reference proteome</keyword>
<dbReference type="SUPFAM" id="SSF56300">
    <property type="entry name" value="Metallo-dependent phosphatases"/>
    <property type="match status" value="1"/>
</dbReference>
<dbReference type="PANTHER" id="PTHR30337:SF7">
    <property type="entry name" value="PHOSPHOESTERASE"/>
    <property type="match status" value="1"/>
</dbReference>
<keyword evidence="3" id="KW-0269">Exonuclease</keyword>
<dbReference type="PIRSF" id="PIRSF033091">
    <property type="entry name" value="Pesterase_YhaO"/>
    <property type="match status" value="1"/>
</dbReference>
<sequence length="426" mass="47710">MAKRFRFIHCADLHLGTPLAIREAPSRYWEKTLREATFQAFRNIVDTAIEKRVAAIVIAGDVYNSADHSLPAQLEFSRELFRAANAGISTFIAHGNHDPVSAWQAQVPLPPTAHVFSADKVEGLPLVVENETAAMIYGRSYATMHTDGRWAPDYVRGESDPYAIAVMHTQGPKAASEGPYAPLSWDEIRQSGIDYWALGHVHTREVLSEDPYVVYPGNAQSLTAAETGPRGCYLVEVGSHGTTMLEFIATDAIRSETWEFSVTDLTDVEMFIQAVLAKRQERRQEVGKPLLVTLVVNGRGALHQVFSDPAARQSILARLNEEEEMKHIFVYCRALLDQTTAAVDWQARREIPDATGDYLRAVDRLRAMSPEERHYALRQAVAARPEWERYARYFGELSDERLETALRRAEITGAQRILGDNGDEAD</sequence>
<dbReference type="InterPro" id="IPR041796">
    <property type="entry name" value="Mre11_N"/>
</dbReference>
<protein>
    <submittedName>
        <fullName evidence="3">DNA repair exonuclease SbcCD nuclease subunit</fullName>
    </submittedName>
</protein>
<reference evidence="3 4" key="1">
    <citation type="submission" date="2020-08" db="EMBL/GenBank/DDBJ databases">
        <title>Genomic Encyclopedia of Type Strains, Phase IV (KMG-IV): sequencing the most valuable type-strain genomes for metagenomic binning, comparative biology and taxonomic classification.</title>
        <authorList>
            <person name="Goeker M."/>
        </authorList>
    </citation>
    <scope>NUCLEOTIDE SEQUENCE [LARGE SCALE GENOMIC DNA]</scope>
    <source>
        <strain evidence="3 4">DSM 21255</strain>
    </source>
</reference>
<dbReference type="InterPro" id="IPR050535">
    <property type="entry name" value="DNA_Repair-Maintenance_Comp"/>
</dbReference>
<evidence type="ECO:0000259" key="2">
    <source>
        <dbReference type="Pfam" id="PF00149"/>
    </source>
</evidence>
<dbReference type="InterPro" id="IPR014576">
    <property type="entry name" value="Pesterase_YhaO"/>
</dbReference>
<dbReference type="EMBL" id="JACHHI010000002">
    <property type="protein sequence ID" value="MBB6477423.1"/>
    <property type="molecule type" value="Genomic_DNA"/>
</dbReference>
<proteinExistence type="predicted"/>